<feature type="compositionally biased region" description="Basic and acidic residues" evidence="8">
    <location>
        <begin position="233"/>
        <end position="250"/>
    </location>
</feature>
<reference evidence="10" key="1">
    <citation type="journal article" date="2020" name="Stud. Mycol.">
        <title>101 Dothideomycetes genomes: a test case for predicting lifestyles and emergence of pathogens.</title>
        <authorList>
            <person name="Haridas S."/>
            <person name="Albert R."/>
            <person name="Binder M."/>
            <person name="Bloem J."/>
            <person name="Labutti K."/>
            <person name="Salamov A."/>
            <person name="Andreopoulos B."/>
            <person name="Baker S."/>
            <person name="Barry K."/>
            <person name="Bills G."/>
            <person name="Bluhm B."/>
            <person name="Cannon C."/>
            <person name="Castanera R."/>
            <person name="Culley D."/>
            <person name="Daum C."/>
            <person name="Ezra D."/>
            <person name="Gonzalez J."/>
            <person name="Henrissat B."/>
            <person name="Kuo A."/>
            <person name="Liang C."/>
            <person name="Lipzen A."/>
            <person name="Lutzoni F."/>
            <person name="Magnuson J."/>
            <person name="Mondo S."/>
            <person name="Nolan M."/>
            <person name="Ohm R."/>
            <person name="Pangilinan J."/>
            <person name="Park H.-J."/>
            <person name="Ramirez L."/>
            <person name="Alfaro M."/>
            <person name="Sun H."/>
            <person name="Tritt A."/>
            <person name="Yoshinaga Y."/>
            <person name="Zwiers L.-H."/>
            <person name="Turgeon B."/>
            <person name="Goodwin S."/>
            <person name="Spatafora J."/>
            <person name="Crous P."/>
            <person name="Grigoriev I."/>
        </authorList>
    </citation>
    <scope>NUCLEOTIDE SEQUENCE</scope>
    <source>
        <strain evidence="10">CBS 113389</strain>
    </source>
</reference>
<feature type="domain" description="Velvet" evidence="9">
    <location>
        <begin position="26"/>
        <end position="223"/>
    </location>
</feature>
<keyword evidence="4" id="KW-0805">Transcription regulation</keyword>
<sequence length="250" mass="28344">MDGHGPGILPCENETQCQVSRKSKEGKTLTYKLHIIQQPLQARACGSGQKSSADRRPVDPPPIVEMRIFEGDTEAEQKDITFAMNGNYLLFAQLEQARKLAPVRGQPDHKGPPVLTGTPVAGMVYLERPTRAGYFIFPDLSVRHEGKYRIVFSLFEEVKDAKDEDCIADHEKPIGWRNGYISHRVEIRSQPFNVYSAKKFPGLAESTPLSRMVADQGCRVRIRRDVRMRRRDTKPGKDWDGYDDEGGKMR</sequence>
<evidence type="ECO:0000256" key="5">
    <source>
        <dbReference type="ARBA" id="ARBA00023163"/>
    </source>
</evidence>
<dbReference type="EMBL" id="MU001643">
    <property type="protein sequence ID" value="KAF2478718.1"/>
    <property type="molecule type" value="Genomic_DNA"/>
</dbReference>
<dbReference type="GeneID" id="54472768"/>
<evidence type="ECO:0000256" key="6">
    <source>
        <dbReference type="ARBA" id="ARBA00023242"/>
    </source>
</evidence>
<evidence type="ECO:0000313" key="11">
    <source>
        <dbReference type="Proteomes" id="UP000799767"/>
    </source>
</evidence>
<evidence type="ECO:0000256" key="4">
    <source>
        <dbReference type="ARBA" id="ARBA00023015"/>
    </source>
</evidence>
<dbReference type="RefSeq" id="XP_033585288.1">
    <property type="nucleotide sequence ID" value="XM_033731766.1"/>
</dbReference>
<keyword evidence="6" id="KW-0539">Nucleus</keyword>
<dbReference type="AlphaFoldDB" id="A0A6A6PFF5"/>
<feature type="region of interest" description="Disordered" evidence="8">
    <location>
        <begin position="231"/>
        <end position="250"/>
    </location>
</feature>
<dbReference type="InterPro" id="IPR038491">
    <property type="entry name" value="Velvet_dom_sf"/>
</dbReference>
<dbReference type="GO" id="GO:0034250">
    <property type="term" value="P:positive regulation of amide metabolic process"/>
    <property type="evidence" value="ECO:0007669"/>
    <property type="project" value="UniProtKB-ARBA"/>
</dbReference>
<keyword evidence="5" id="KW-0804">Transcription</keyword>
<dbReference type="GO" id="GO:0051176">
    <property type="term" value="P:positive regulation of sulfur metabolic process"/>
    <property type="evidence" value="ECO:0007669"/>
    <property type="project" value="UniProtKB-ARBA"/>
</dbReference>
<dbReference type="InterPro" id="IPR021740">
    <property type="entry name" value="Velvet"/>
</dbReference>
<comment type="similarity">
    <text evidence="7">Belongs to the velvet family. VeA subfamily.</text>
</comment>
<evidence type="ECO:0000256" key="1">
    <source>
        <dbReference type="ARBA" id="ARBA00004123"/>
    </source>
</evidence>
<evidence type="ECO:0000256" key="7">
    <source>
        <dbReference type="ARBA" id="ARBA00038005"/>
    </source>
</evidence>
<evidence type="ECO:0000256" key="3">
    <source>
        <dbReference type="ARBA" id="ARBA00022490"/>
    </source>
</evidence>
<dbReference type="InterPro" id="IPR037525">
    <property type="entry name" value="Velvet_dom"/>
</dbReference>
<evidence type="ECO:0000259" key="9">
    <source>
        <dbReference type="PROSITE" id="PS51821"/>
    </source>
</evidence>
<dbReference type="GO" id="GO:0005634">
    <property type="term" value="C:nucleus"/>
    <property type="evidence" value="ECO:0007669"/>
    <property type="project" value="UniProtKB-SubCell"/>
</dbReference>
<comment type="subcellular location">
    <subcellularLocation>
        <location evidence="2">Cytoplasm</location>
    </subcellularLocation>
    <subcellularLocation>
        <location evidence="1">Nucleus</location>
    </subcellularLocation>
</comment>
<organism evidence="10 11">
    <name type="scientific">Neohortaea acidophila</name>
    <dbReference type="NCBI Taxonomy" id="245834"/>
    <lineage>
        <taxon>Eukaryota</taxon>
        <taxon>Fungi</taxon>
        <taxon>Dikarya</taxon>
        <taxon>Ascomycota</taxon>
        <taxon>Pezizomycotina</taxon>
        <taxon>Dothideomycetes</taxon>
        <taxon>Dothideomycetidae</taxon>
        <taxon>Mycosphaerellales</taxon>
        <taxon>Teratosphaeriaceae</taxon>
        <taxon>Neohortaea</taxon>
    </lineage>
</organism>
<dbReference type="PANTHER" id="PTHR33572">
    <property type="entry name" value="SPORE DEVELOPMENT REGULATOR VOSA"/>
    <property type="match status" value="1"/>
</dbReference>
<dbReference type="Gene3D" id="2.60.40.3960">
    <property type="entry name" value="Velvet domain"/>
    <property type="match status" value="1"/>
</dbReference>
<keyword evidence="3" id="KW-0963">Cytoplasm</keyword>
<dbReference type="Pfam" id="PF11754">
    <property type="entry name" value="Velvet"/>
    <property type="match status" value="2"/>
</dbReference>
<dbReference type="PROSITE" id="PS51821">
    <property type="entry name" value="VELVET"/>
    <property type="match status" value="1"/>
</dbReference>
<proteinExistence type="inferred from homology"/>
<evidence type="ECO:0000313" key="10">
    <source>
        <dbReference type="EMBL" id="KAF2478718.1"/>
    </source>
</evidence>
<name>A0A6A6PFF5_9PEZI</name>
<evidence type="ECO:0000256" key="2">
    <source>
        <dbReference type="ARBA" id="ARBA00004496"/>
    </source>
</evidence>
<dbReference type="OrthoDB" id="5384689at2759"/>
<keyword evidence="11" id="KW-1185">Reference proteome</keyword>
<accession>A0A6A6PFF5</accession>
<evidence type="ECO:0000256" key="8">
    <source>
        <dbReference type="SAM" id="MobiDB-lite"/>
    </source>
</evidence>
<dbReference type="GO" id="GO:0043455">
    <property type="term" value="P:regulation of secondary metabolic process"/>
    <property type="evidence" value="ECO:0007669"/>
    <property type="project" value="UniProtKB-ARBA"/>
</dbReference>
<dbReference type="PANTHER" id="PTHR33572:SF14">
    <property type="entry name" value="DEVELOPMENTAL AND SECONDARY METABOLISM REGULATOR VEA"/>
    <property type="match status" value="1"/>
</dbReference>
<feature type="non-terminal residue" evidence="10">
    <location>
        <position position="250"/>
    </location>
</feature>
<dbReference type="FunFam" id="2.60.40.3960:FF:000001">
    <property type="entry name" value="Sexual development activator VeA"/>
    <property type="match status" value="1"/>
</dbReference>
<gene>
    <name evidence="10" type="ORF">BDY17DRAFT_258355</name>
</gene>
<protein>
    <submittedName>
        <fullName evidence="10">Velvet factor-domain-containing protein</fullName>
    </submittedName>
</protein>
<dbReference type="Proteomes" id="UP000799767">
    <property type="component" value="Unassembled WGS sequence"/>
</dbReference>
<dbReference type="GO" id="GO:0005737">
    <property type="term" value="C:cytoplasm"/>
    <property type="evidence" value="ECO:0007669"/>
    <property type="project" value="UniProtKB-SubCell"/>
</dbReference>